<dbReference type="SUPFAM" id="SSF55729">
    <property type="entry name" value="Acyl-CoA N-acyltransferases (Nat)"/>
    <property type="match status" value="1"/>
</dbReference>
<proteinExistence type="predicted"/>
<evidence type="ECO:0000256" key="1">
    <source>
        <dbReference type="ARBA" id="ARBA00022679"/>
    </source>
</evidence>
<dbReference type="PROSITE" id="PS51186">
    <property type="entry name" value="GNAT"/>
    <property type="match status" value="1"/>
</dbReference>
<dbReference type="CDD" id="cd04301">
    <property type="entry name" value="NAT_SF"/>
    <property type="match status" value="1"/>
</dbReference>
<dbReference type="PANTHER" id="PTHR43072">
    <property type="entry name" value="N-ACETYLTRANSFERASE"/>
    <property type="match status" value="1"/>
</dbReference>
<dbReference type="PANTHER" id="PTHR43072:SF23">
    <property type="entry name" value="UPF0039 PROTEIN C11D3.02C"/>
    <property type="match status" value="1"/>
</dbReference>
<dbReference type="InterPro" id="IPR016181">
    <property type="entry name" value="Acyl_CoA_acyltransferase"/>
</dbReference>
<organism evidence="4 5">
    <name type="scientific">SAR86 cluster bacterium</name>
    <dbReference type="NCBI Taxonomy" id="2030880"/>
    <lineage>
        <taxon>Bacteria</taxon>
        <taxon>Pseudomonadati</taxon>
        <taxon>Pseudomonadota</taxon>
        <taxon>Gammaproteobacteria</taxon>
        <taxon>SAR86 cluster</taxon>
    </lineage>
</organism>
<reference evidence="5" key="1">
    <citation type="submission" date="2017-08" db="EMBL/GenBank/DDBJ databases">
        <title>A dynamic microbial community with high functional redundancy inhabits the cold, oxic subseafloor aquifer.</title>
        <authorList>
            <person name="Tully B.J."/>
            <person name="Wheat C.G."/>
            <person name="Glazer B.T."/>
            <person name="Huber J.A."/>
        </authorList>
    </citation>
    <scope>NUCLEOTIDE SEQUENCE [LARGE SCALE GENOMIC DNA]</scope>
</reference>
<evidence type="ECO:0000256" key="2">
    <source>
        <dbReference type="ARBA" id="ARBA00023315"/>
    </source>
</evidence>
<dbReference type="GO" id="GO:0016747">
    <property type="term" value="F:acyltransferase activity, transferring groups other than amino-acyl groups"/>
    <property type="evidence" value="ECO:0007669"/>
    <property type="project" value="InterPro"/>
</dbReference>
<protein>
    <submittedName>
        <fullName evidence="4">N-acetyltransferase</fullName>
    </submittedName>
</protein>
<evidence type="ECO:0000259" key="3">
    <source>
        <dbReference type="PROSITE" id="PS51186"/>
    </source>
</evidence>
<dbReference type="EMBL" id="NVWI01000002">
    <property type="protein sequence ID" value="PCJ42566.1"/>
    <property type="molecule type" value="Genomic_DNA"/>
</dbReference>
<gene>
    <name evidence="4" type="ORF">COA71_03375</name>
</gene>
<feature type="domain" description="N-acetyltransferase" evidence="3">
    <location>
        <begin position="1"/>
        <end position="163"/>
    </location>
</feature>
<evidence type="ECO:0000313" key="5">
    <source>
        <dbReference type="Proteomes" id="UP000228987"/>
    </source>
</evidence>
<keyword evidence="2" id="KW-0012">Acyltransferase</keyword>
<accession>A0A2A5CGP9</accession>
<name>A0A2A5CGP9_9GAMM</name>
<dbReference type="Gene3D" id="3.40.630.30">
    <property type="match status" value="1"/>
</dbReference>
<evidence type="ECO:0000313" key="4">
    <source>
        <dbReference type="EMBL" id="PCJ42566.1"/>
    </source>
</evidence>
<dbReference type="Proteomes" id="UP000228987">
    <property type="component" value="Unassembled WGS sequence"/>
</dbReference>
<dbReference type="Pfam" id="PF00583">
    <property type="entry name" value="Acetyltransf_1"/>
    <property type="match status" value="1"/>
</dbReference>
<sequence>MIKPAGPEHYDAIIGIYNQAVLTGLQTADTGEVTVEDKRDWLALHDGEHYSIYVACEDEKVVGYLALSPYRHGRAAFHHTAEISYYLDAQFQGQGIGSTLIEHAISQCSALEIESLVAILLSCNTTSVALLEKFGFKRWGLMPNIANLKIGKVDHYYYGKELHYGN</sequence>
<dbReference type="AlphaFoldDB" id="A0A2A5CGP9"/>
<dbReference type="InterPro" id="IPR000182">
    <property type="entry name" value="GNAT_dom"/>
</dbReference>
<comment type="caution">
    <text evidence="4">The sequence shown here is derived from an EMBL/GenBank/DDBJ whole genome shotgun (WGS) entry which is preliminary data.</text>
</comment>
<keyword evidence="1 4" id="KW-0808">Transferase</keyword>